<protein>
    <submittedName>
        <fullName evidence="2">Uncharacterized protein</fullName>
    </submittedName>
</protein>
<sequence>EFHKDEEKNERSKSKDGQRDDRRHKDRSKKNEDGDRRQNSNPGEKPRKSRSISPSRLEKKCFYGMQSSVSLKLICCVIIFAEQSLLNGPNVPGRHLQSRRQANPSPDPHIDPIRRQRRVNTNLTQDIDISCCPANPSLLLVPP</sequence>
<comment type="caution">
    <text evidence="2">The sequence shown here is derived from an EMBL/GenBank/DDBJ whole genome shotgun (WGS) entry which is preliminary data.</text>
</comment>
<name>A0ABV0UUA2_9TELE</name>
<evidence type="ECO:0000256" key="1">
    <source>
        <dbReference type="SAM" id="MobiDB-lite"/>
    </source>
</evidence>
<proteinExistence type="predicted"/>
<evidence type="ECO:0000313" key="3">
    <source>
        <dbReference type="Proteomes" id="UP001482620"/>
    </source>
</evidence>
<reference evidence="2 3" key="1">
    <citation type="submission" date="2021-06" db="EMBL/GenBank/DDBJ databases">
        <authorList>
            <person name="Palmer J.M."/>
        </authorList>
    </citation>
    <scope>NUCLEOTIDE SEQUENCE [LARGE SCALE GENOMIC DNA]</scope>
    <source>
        <strain evidence="3">if_2019</strain>
        <tissue evidence="2">Muscle</tissue>
    </source>
</reference>
<feature type="region of interest" description="Disordered" evidence="1">
    <location>
        <begin position="1"/>
        <end position="58"/>
    </location>
</feature>
<feature type="compositionally biased region" description="Basic and acidic residues" evidence="1">
    <location>
        <begin position="1"/>
        <end position="38"/>
    </location>
</feature>
<feature type="region of interest" description="Disordered" evidence="1">
    <location>
        <begin position="87"/>
        <end position="115"/>
    </location>
</feature>
<dbReference type="EMBL" id="JAHRIQ010082726">
    <property type="protein sequence ID" value="MEQ2248249.1"/>
    <property type="molecule type" value="Genomic_DNA"/>
</dbReference>
<gene>
    <name evidence="2" type="ORF">ILYODFUR_017348</name>
</gene>
<keyword evidence="3" id="KW-1185">Reference proteome</keyword>
<dbReference type="Proteomes" id="UP001482620">
    <property type="component" value="Unassembled WGS sequence"/>
</dbReference>
<evidence type="ECO:0000313" key="2">
    <source>
        <dbReference type="EMBL" id="MEQ2248249.1"/>
    </source>
</evidence>
<organism evidence="2 3">
    <name type="scientific">Ilyodon furcidens</name>
    <name type="common">goldbreast splitfin</name>
    <dbReference type="NCBI Taxonomy" id="33524"/>
    <lineage>
        <taxon>Eukaryota</taxon>
        <taxon>Metazoa</taxon>
        <taxon>Chordata</taxon>
        <taxon>Craniata</taxon>
        <taxon>Vertebrata</taxon>
        <taxon>Euteleostomi</taxon>
        <taxon>Actinopterygii</taxon>
        <taxon>Neopterygii</taxon>
        <taxon>Teleostei</taxon>
        <taxon>Neoteleostei</taxon>
        <taxon>Acanthomorphata</taxon>
        <taxon>Ovalentaria</taxon>
        <taxon>Atherinomorphae</taxon>
        <taxon>Cyprinodontiformes</taxon>
        <taxon>Goodeidae</taxon>
        <taxon>Ilyodon</taxon>
    </lineage>
</organism>
<accession>A0ABV0UUA2</accession>
<feature type="non-terminal residue" evidence="2">
    <location>
        <position position="1"/>
    </location>
</feature>